<dbReference type="SUPFAM" id="SSF54373">
    <property type="entry name" value="FAD-linked reductases, C-terminal domain"/>
    <property type="match status" value="1"/>
</dbReference>
<dbReference type="Proteomes" id="UP000593567">
    <property type="component" value="Unassembled WGS sequence"/>
</dbReference>
<keyword evidence="5 7" id="KW-0274">FAD</keyword>
<dbReference type="OrthoDB" id="2015447at2759"/>
<feature type="signal peptide" evidence="8">
    <location>
        <begin position="1"/>
        <end position="16"/>
    </location>
</feature>
<evidence type="ECO:0000313" key="10">
    <source>
        <dbReference type="EMBL" id="KAF6026359.1"/>
    </source>
</evidence>
<dbReference type="InterPro" id="IPR023209">
    <property type="entry name" value="DAO"/>
</dbReference>
<accession>A0A7J7JJ56</accession>
<dbReference type="AlphaFoldDB" id="A0A7J7JJ56"/>
<feature type="domain" description="FAD dependent oxidoreductase" evidence="9">
    <location>
        <begin position="2"/>
        <end position="339"/>
    </location>
</feature>
<dbReference type="GO" id="GO:0019478">
    <property type="term" value="P:D-amino acid catabolic process"/>
    <property type="evidence" value="ECO:0007669"/>
    <property type="project" value="TreeGrafter"/>
</dbReference>
<feature type="binding site" evidence="7">
    <location>
        <position position="188"/>
    </location>
    <ligand>
        <name>FAD</name>
        <dbReference type="ChEBI" id="CHEBI:57692"/>
    </ligand>
</feature>
<evidence type="ECO:0000256" key="1">
    <source>
        <dbReference type="ARBA" id="ARBA00001974"/>
    </source>
</evidence>
<dbReference type="InterPro" id="IPR006076">
    <property type="entry name" value="FAD-dep_OxRdtase"/>
</dbReference>
<feature type="chain" id="PRO_5029795791" description="FAD dependent oxidoreductase domain-containing protein" evidence="8">
    <location>
        <begin position="17"/>
        <end position="351"/>
    </location>
</feature>
<gene>
    <name evidence="10" type="ORF">EB796_015333</name>
</gene>
<dbReference type="PANTHER" id="PTHR11530">
    <property type="entry name" value="D-AMINO ACID OXIDASE"/>
    <property type="match status" value="1"/>
</dbReference>
<comment type="cofactor">
    <cofactor evidence="1 7">
        <name>FAD</name>
        <dbReference type="ChEBI" id="CHEBI:57692"/>
    </cofactor>
</comment>
<keyword evidence="4" id="KW-0285">Flavoprotein</keyword>
<evidence type="ECO:0000313" key="11">
    <source>
        <dbReference type="Proteomes" id="UP000593567"/>
    </source>
</evidence>
<feature type="binding site" evidence="7">
    <location>
        <position position="293"/>
    </location>
    <ligand>
        <name>D-dopa</name>
        <dbReference type="ChEBI" id="CHEBI:149689"/>
    </ligand>
</feature>
<evidence type="ECO:0000256" key="7">
    <source>
        <dbReference type="PIRSR" id="PIRSR000189-1"/>
    </source>
</evidence>
<dbReference type="GO" id="GO:0005782">
    <property type="term" value="C:peroxisomal matrix"/>
    <property type="evidence" value="ECO:0007669"/>
    <property type="project" value="UniProtKB-SubCell"/>
</dbReference>
<dbReference type="Gene3D" id="3.30.9.10">
    <property type="entry name" value="D-Amino Acid Oxidase, subunit A, domain 2"/>
    <property type="match status" value="1"/>
</dbReference>
<dbReference type="PANTHER" id="PTHR11530:SF11">
    <property type="entry name" value="D-ASPARTATE OXIDASE"/>
    <property type="match status" value="1"/>
</dbReference>
<comment type="similarity">
    <text evidence="3">Belongs to the DAMOX/DASOX family.</text>
</comment>
<evidence type="ECO:0000256" key="2">
    <source>
        <dbReference type="ARBA" id="ARBA00004253"/>
    </source>
</evidence>
<organism evidence="10 11">
    <name type="scientific">Bugula neritina</name>
    <name type="common">Brown bryozoan</name>
    <name type="synonym">Sertularia neritina</name>
    <dbReference type="NCBI Taxonomy" id="10212"/>
    <lineage>
        <taxon>Eukaryota</taxon>
        <taxon>Metazoa</taxon>
        <taxon>Spiralia</taxon>
        <taxon>Lophotrochozoa</taxon>
        <taxon>Bryozoa</taxon>
        <taxon>Gymnolaemata</taxon>
        <taxon>Cheilostomatida</taxon>
        <taxon>Flustrina</taxon>
        <taxon>Buguloidea</taxon>
        <taxon>Bugulidae</taxon>
        <taxon>Bugula</taxon>
    </lineage>
</organism>
<dbReference type="Pfam" id="PF01266">
    <property type="entry name" value="DAO"/>
    <property type="match status" value="1"/>
</dbReference>
<evidence type="ECO:0000256" key="6">
    <source>
        <dbReference type="ARBA" id="ARBA00023002"/>
    </source>
</evidence>
<evidence type="ECO:0000256" key="8">
    <source>
        <dbReference type="SAM" id="SignalP"/>
    </source>
</evidence>
<protein>
    <recommendedName>
        <fullName evidence="9">FAD dependent oxidoreductase domain-containing protein</fullName>
    </recommendedName>
</protein>
<keyword evidence="8" id="KW-0732">Signal</keyword>
<reference evidence="10" key="1">
    <citation type="submission" date="2020-06" db="EMBL/GenBank/DDBJ databases">
        <title>Draft genome of Bugula neritina, a colonial animal packing powerful symbionts and potential medicines.</title>
        <authorList>
            <person name="Rayko M."/>
        </authorList>
    </citation>
    <scope>NUCLEOTIDE SEQUENCE [LARGE SCALE GENOMIC DNA]</scope>
    <source>
        <strain evidence="10">Kwan_BN1</strain>
    </source>
</reference>
<dbReference type="GO" id="GO:0071949">
    <property type="term" value="F:FAD binding"/>
    <property type="evidence" value="ECO:0007669"/>
    <property type="project" value="InterPro"/>
</dbReference>
<evidence type="ECO:0000256" key="3">
    <source>
        <dbReference type="ARBA" id="ARBA00006730"/>
    </source>
</evidence>
<feature type="binding site" evidence="7">
    <location>
        <position position="171"/>
    </location>
    <ligand>
        <name>FAD</name>
        <dbReference type="ChEBI" id="CHEBI:57692"/>
    </ligand>
</feature>
<name>A0A7J7JJ56_BUGNE</name>
<proteinExistence type="inferred from homology"/>
<evidence type="ECO:0000256" key="4">
    <source>
        <dbReference type="ARBA" id="ARBA00022630"/>
    </source>
</evidence>
<sequence length="351" mass="39235">MKVVVIGAGVVGLSTAVCIQETYASCDVTVMSEKFPPEDIVSLVAGGLVVGTRGEFDTSDRIRAFIDTANYFTRLSFAENYQVHGVQMIDGCYCMATETYGEQLSEELMPISAASFRKVVPMSADECRDVMPYKPCSGWHVTSVCVDTRRYLPYLLNKFHRNGGHIKRCKVHSFSQVAQEYDVIINCTGLGSRELARDSNMYPVKGQLLKMETDKKVTDFLYFMNLSVKSDGSHTNFYYIPHGNEVVVGGSYDPDVENRSVDADLSRELEAMARQLHPVMKTGRVVKEYTGLRPVRRGILRIDKKIEVVDGKRTVIIHNYGQSQDGVAMSWGSALQVIELLAPELRINSRL</sequence>
<dbReference type="GO" id="GO:0003884">
    <property type="term" value="F:D-amino-acid oxidase activity"/>
    <property type="evidence" value="ECO:0007669"/>
    <property type="project" value="InterPro"/>
</dbReference>
<keyword evidence="6" id="KW-0560">Oxidoreductase</keyword>
<keyword evidence="11" id="KW-1185">Reference proteome</keyword>
<dbReference type="EMBL" id="VXIV02002293">
    <property type="protein sequence ID" value="KAF6026359.1"/>
    <property type="molecule type" value="Genomic_DNA"/>
</dbReference>
<dbReference type="SUPFAM" id="SSF51971">
    <property type="entry name" value="Nucleotide-binding domain"/>
    <property type="match status" value="1"/>
</dbReference>
<evidence type="ECO:0000256" key="5">
    <source>
        <dbReference type="ARBA" id="ARBA00022827"/>
    </source>
</evidence>
<comment type="caution">
    <text evidence="10">The sequence shown here is derived from an EMBL/GenBank/DDBJ whole genome shotgun (WGS) entry which is preliminary data.</text>
</comment>
<comment type="subcellular location">
    <subcellularLocation>
        <location evidence="2">Peroxisome matrix</location>
    </subcellularLocation>
</comment>
<feature type="binding site" evidence="7">
    <location>
        <position position="238"/>
    </location>
    <ligand>
        <name>D-dopa</name>
        <dbReference type="ChEBI" id="CHEBI:149689"/>
    </ligand>
</feature>
<dbReference type="Gene3D" id="3.40.50.720">
    <property type="entry name" value="NAD(P)-binding Rossmann-like Domain"/>
    <property type="match status" value="1"/>
</dbReference>
<evidence type="ECO:0000259" key="9">
    <source>
        <dbReference type="Pfam" id="PF01266"/>
    </source>
</evidence>
<dbReference type="PIRSF" id="PIRSF000189">
    <property type="entry name" value="D-aa_oxidase"/>
    <property type="match status" value="1"/>
</dbReference>